<reference evidence="3" key="1">
    <citation type="submission" date="2022-10" db="EMBL/GenBank/DDBJ databases">
        <title>Novel sulphate-reducing endosymbionts in the free-living metamonad Anaeramoeba.</title>
        <authorList>
            <person name="Jerlstrom-Hultqvist J."/>
            <person name="Cepicka I."/>
            <person name="Gallot-Lavallee L."/>
            <person name="Salas-Leiva D."/>
            <person name="Curtis B.A."/>
            <person name="Zahonova K."/>
            <person name="Pipaliya S."/>
            <person name="Dacks J."/>
            <person name="Roger A.J."/>
        </authorList>
    </citation>
    <scope>NUCLEOTIDE SEQUENCE</scope>
    <source>
        <strain evidence="3">BMAN</strain>
    </source>
</reference>
<dbReference type="SUPFAM" id="SSF48097">
    <property type="entry name" value="Regulator of G-protein signaling, RGS"/>
    <property type="match status" value="1"/>
</dbReference>
<dbReference type="Gene3D" id="1.10.167.10">
    <property type="entry name" value="Regulator of G-protein Signalling 4, domain 2"/>
    <property type="match status" value="1"/>
</dbReference>
<dbReference type="SMART" id="SM00315">
    <property type="entry name" value="RGS"/>
    <property type="match status" value="1"/>
</dbReference>
<evidence type="ECO:0000259" key="2">
    <source>
        <dbReference type="PROSITE" id="PS50132"/>
    </source>
</evidence>
<proteinExistence type="predicted"/>
<organism evidence="3 4">
    <name type="scientific">Anaeramoeba ignava</name>
    <name type="common">Anaerobic marine amoeba</name>
    <dbReference type="NCBI Taxonomy" id="1746090"/>
    <lineage>
        <taxon>Eukaryota</taxon>
        <taxon>Metamonada</taxon>
        <taxon>Anaeramoebidae</taxon>
        <taxon>Anaeramoeba</taxon>
    </lineage>
</organism>
<evidence type="ECO:0000256" key="1">
    <source>
        <dbReference type="SAM" id="MobiDB-lite"/>
    </source>
</evidence>
<dbReference type="PANTHER" id="PTHR46361">
    <property type="entry name" value="ELECTRON CARRIER/ PROTEIN DISULFIDE OXIDOREDUCTASE"/>
    <property type="match status" value="1"/>
</dbReference>
<feature type="compositionally biased region" description="Polar residues" evidence="1">
    <location>
        <begin position="21"/>
        <end position="37"/>
    </location>
</feature>
<dbReference type="InterPro" id="IPR044926">
    <property type="entry name" value="RGS_subdomain_2"/>
</dbReference>
<dbReference type="CDD" id="cd07440">
    <property type="entry name" value="RGS"/>
    <property type="match status" value="1"/>
</dbReference>
<dbReference type="PANTHER" id="PTHR46361:SF3">
    <property type="entry name" value="ELECTRON CARRIER_ PROTEIN DISULFIDE OXIDOREDUCTASE"/>
    <property type="match status" value="1"/>
</dbReference>
<accession>A0A9Q0LV85</accession>
<dbReference type="Proteomes" id="UP001149090">
    <property type="component" value="Unassembled WGS sequence"/>
</dbReference>
<protein>
    <submittedName>
        <fullName evidence="3">Electron carrier/ protein disulfide oxidoreductase</fullName>
    </submittedName>
</protein>
<comment type="caution">
    <text evidence="3">The sequence shown here is derived from an EMBL/GenBank/DDBJ whole genome shotgun (WGS) entry which is preliminary data.</text>
</comment>
<dbReference type="InterPro" id="IPR016137">
    <property type="entry name" value="RGS"/>
</dbReference>
<dbReference type="InterPro" id="IPR036305">
    <property type="entry name" value="RGS_sf"/>
</dbReference>
<feature type="region of interest" description="Disordered" evidence="1">
    <location>
        <begin position="21"/>
        <end position="68"/>
    </location>
</feature>
<dbReference type="PROSITE" id="PS50132">
    <property type="entry name" value="RGS"/>
    <property type="match status" value="1"/>
</dbReference>
<dbReference type="AlphaFoldDB" id="A0A9Q0LV85"/>
<evidence type="ECO:0000313" key="4">
    <source>
        <dbReference type="Proteomes" id="UP001149090"/>
    </source>
</evidence>
<sequence length="492" mass="57877">MNELKKKTFENNKLRIEIENMSQTDLANSLETDTYSDISEDARSKDGTTSSTTTRFQQIEENSFDENSENPFKDLTSVLNNPQTVEYFREFLVEHFNQENLLLYIEIEKFKKLSENSDKVDEFAKNIYEKFIKQDSIFEIEMNPKKRNEISDLISTQKIPLTIFNELQENIYNILEQNFWSAFINSNIYKLLRIRYQKKTLENIPQIKKIDITKGLRESKALNSQFEYKYVSRHPCVVAEELCEKIIDICSANYSISTETITLDSVSHSVSFRRFALATLELQNVELNELSSEELIPFFINIYNVLSIHGIILKGTTGEKKAQNKFMNETKYQIGKYFFSLNDIKNGILRQNQGKGIKSKHFKTNDERSNYSIKKLDPRIHFGIVNFWMGSPVRVYYNQNYEEELETTTKTFIEKNVIISTKSKKILLPKLFRKYSKDFGNGINEVLKWILGYFKKVEYEEILNKLNEYEVKFSSNINIPMLIFDSEYSSFK</sequence>
<keyword evidence="4" id="KW-1185">Reference proteome</keyword>
<dbReference type="EMBL" id="JAPDFW010000022">
    <property type="protein sequence ID" value="KAJ5079683.1"/>
    <property type="molecule type" value="Genomic_DNA"/>
</dbReference>
<feature type="domain" description="RGS" evidence="2">
    <location>
        <begin position="74"/>
        <end position="193"/>
    </location>
</feature>
<evidence type="ECO:0000313" key="3">
    <source>
        <dbReference type="EMBL" id="KAJ5079683.1"/>
    </source>
</evidence>
<dbReference type="PRINTS" id="PR01301">
    <property type="entry name" value="RGSPROTEIN"/>
</dbReference>
<dbReference type="InterPro" id="IPR006869">
    <property type="entry name" value="DUF547"/>
</dbReference>
<dbReference type="Pfam" id="PF04784">
    <property type="entry name" value="DUF547"/>
    <property type="match status" value="1"/>
</dbReference>
<feature type="compositionally biased region" description="Polar residues" evidence="1">
    <location>
        <begin position="47"/>
        <end position="61"/>
    </location>
</feature>
<dbReference type="OrthoDB" id="196547at2759"/>
<dbReference type="Pfam" id="PF00615">
    <property type="entry name" value="RGS"/>
    <property type="match status" value="1"/>
</dbReference>
<gene>
    <name evidence="3" type="ORF">M0811_03993</name>
</gene>
<name>A0A9Q0LV85_ANAIG</name>